<gene>
    <name evidence="3" type="ORF">BJY16_006547</name>
</gene>
<evidence type="ECO:0000313" key="3">
    <source>
        <dbReference type="EMBL" id="MBB4743088.1"/>
    </source>
</evidence>
<reference evidence="3 4" key="1">
    <citation type="submission" date="2020-08" db="EMBL/GenBank/DDBJ databases">
        <title>Sequencing the genomes of 1000 actinobacteria strains.</title>
        <authorList>
            <person name="Klenk H.-P."/>
        </authorList>
    </citation>
    <scope>NUCLEOTIDE SEQUENCE [LARGE SCALE GENOMIC DNA]</scope>
    <source>
        <strain evidence="3 4">DSM 45809</strain>
    </source>
</reference>
<keyword evidence="3" id="KW-0378">Hydrolase</keyword>
<dbReference type="Proteomes" id="UP000546162">
    <property type="component" value="Unassembled WGS sequence"/>
</dbReference>
<sequence length="316" mass="32649">MRVRRMAYAGIGAVLAAALAVSGTAYADTPTRAVAVAPVAPVAVAPPVISAEASMVHLRKLMSFAQASNNTRVIGSPGFTSTVSYIKQQLDALGWQTTVQNFTTGGRSAANVVAEWPYGDATHVVMAGAHSDSVAAGPGINDDGSGVAALLANAAAISQAGLRPQKRIRFGFWGAEEQGDVGSSYYVSHLASGESRKIDAYLNFDMIGNKPENGRAVGWSLYVEGQSNGLNAPFKTYFAGQGITVNPSLDTDDRSDHAAFKRVGVKVTGVSSVRSLSALGACYHRACDDLTDVSTSSMALGSNAIAAAVWSLAGTS</sequence>
<dbReference type="PANTHER" id="PTHR12147:SF26">
    <property type="entry name" value="PEPTIDASE M28 DOMAIN-CONTAINING PROTEIN"/>
    <property type="match status" value="1"/>
</dbReference>
<dbReference type="PANTHER" id="PTHR12147">
    <property type="entry name" value="METALLOPEPTIDASE M28 FAMILY MEMBER"/>
    <property type="match status" value="1"/>
</dbReference>
<evidence type="ECO:0000256" key="1">
    <source>
        <dbReference type="SAM" id="SignalP"/>
    </source>
</evidence>
<dbReference type="EC" id="3.4.11.24" evidence="3"/>
<proteinExistence type="predicted"/>
<name>A0A7W7MAI4_9ACTN</name>
<keyword evidence="3" id="KW-0031">Aminopeptidase</keyword>
<dbReference type="InterPro" id="IPR045175">
    <property type="entry name" value="M28_fam"/>
</dbReference>
<keyword evidence="3" id="KW-0645">Protease</keyword>
<dbReference type="RefSeq" id="WP_185043400.1">
    <property type="nucleotide sequence ID" value="NZ_BAABFG010000005.1"/>
</dbReference>
<dbReference type="SUPFAM" id="SSF53187">
    <property type="entry name" value="Zn-dependent exopeptidases"/>
    <property type="match status" value="1"/>
</dbReference>
<dbReference type="EMBL" id="JACHNB010000001">
    <property type="protein sequence ID" value="MBB4743088.1"/>
    <property type="molecule type" value="Genomic_DNA"/>
</dbReference>
<dbReference type="InterPro" id="IPR007484">
    <property type="entry name" value="Peptidase_M28"/>
</dbReference>
<keyword evidence="1" id="KW-0732">Signal</keyword>
<accession>A0A7W7MAI4</accession>
<evidence type="ECO:0000259" key="2">
    <source>
        <dbReference type="Pfam" id="PF04389"/>
    </source>
</evidence>
<feature type="domain" description="Peptidase M28" evidence="2">
    <location>
        <begin position="111"/>
        <end position="306"/>
    </location>
</feature>
<comment type="caution">
    <text evidence="3">The sequence shown here is derived from an EMBL/GenBank/DDBJ whole genome shotgun (WGS) entry which is preliminary data.</text>
</comment>
<dbReference type="GO" id="GO:0004177">
    <property type="term" value="F:aminopeptidase activity"/>
    <property type="evidence" value="ECO:0007669"/>
    <property type="project" value="UniProtKB-KW"/>
</dbReference>
<dbReference type="AlphaFoldDB" id="A0A7W7MAI4"/>
<dbReference type="GO" id="GO:0008235">
    <property type="term" value="F:metalloexopeptidase activity"/>
    <property type="evidence" value="ECO:0007669"/>
    <property type="project" value="InterPro"/>
</dbReference>
<protein>
    <submittedName>
        <fullName evidence="3">Aminopeptidase S</fullName>
        <ecNumber evidence="3">3.4.11.24</ecNumber>
    </submittedName>
</protein>
<dbReference type="Gene3D" id="3.40.630.10">
    <property type="entry name" value="Zn peptidases"/>
    <property type="match status" value="1"/>
</dbReference>
<dbReference type="Pfam" id="PF04389">
    <property type="entry name" value="Peptidase_M28"/>
    <property type="match status" value="1"/>
</dbReference>
<feature type="chain" id="PRO_5030993027" evidence="1">
    <location>
        <begin position="28"/>
        <end position="316"/>
    </location>
</feature>
<evidence type="ECO:0000313" key="4">
    <source>
        <dbReference type="Proteomes" id="UP000546162"/>
    </source>
</evidence>
<keyword evidence="4" id="KW-1185">Reference proteome</keyword>
<organism evidence="3 4">
    <name type="scientific">Actinoplanes octamycinicus</name>
    <dbReference type="NCBI Taxonomy" id="135948"/>
    <lineage>
        <taxon>Bacteria</taxon>
        <taxon>Bacillati</taxon>
        <taxon>Actinomycetota</taxon>
        <taxon>Actinomycetes</taxon>
        <taxon>Micromonosporales</taxon>
        <taxon>Micromonosporaceae</taxon>
        <taxon>Actinoplanes</taxon>
    </lineage>
</organism>
<feature type="signal peptide" evidence="1">
    <location>
        <begin position="1"/>
        <end position="27"/>
    </location>
</feature>
<dbReference type="GO" id="GO:0006508">
    <property type="term" value="P:proteolysis"/>
    <property type="evidence" value="ECO:0007669"/>
    <property type="project" value="InterPro"/>
</dbReference>